<evidence type="ECO:0000256" key="1">
    <source>
        <dbReference type="SAM" id="MobiDB-lite"/>
    </source>
</evidence>
<protein>
    <recommendedName>
        <fullName evidence="2">DUF1618 domain-containing protein</fullName>
    </recommendedName>
</protein>
<dbReference type="InterPro" id="IPR011676">
    <property type="entry name" value="DUF1618"/>
</dbReference>
<proteinExistence type="predicted"/>
<dbReference type="OrthoDB" id="686315at2759"/>
<dbReference type="AlphaFoldDB" id="A0A1E5W0P7"/>
<dbReference type="EMBL" id="LWDX02024375">
    <property type="protein sequence ID" value="OEL30973.1"/>
    <property type="molecule type" value="Genomic_DNA"/>
</dbReference>
<dbReference type="Proteomes" id="UP000095767">
    <property type="component" value="Unassembled WGS sequence"/>
</dbReference>
<evidence type="ECO:0000259" key="2">
    <source>
        <dbReference type="Pfam" id="PF07762"/>
    </source>
</evidence>
<name>A0A1E5W0P7_9POAL</name>
<dbReference type="PANTHER" id="PTHR33086:SF52">
    <property type="entry name" value="OS09G0128900 PROTEIN"/>
    <property type="match status" value="1"/>
</dbReference>
<feature type="compositionally biased region" description="Low complexity" evidence="1">
    <location>
        <begin position="503"/>
        <end position="512"/>
    </location>
</feature>
<feature type="compositionally biased region" description="Low complexity" evidence="1">
    <location>
        <begin position="587"/>
        <end position="597"/>
    </location>
</feature>
<evidence type="ECO:0000313" key="4">
    <source>
        <dbReference type="Proteomes" id="UP000095767"/>
    </source>
</evidence>
<gene>
    <name evidence="3" type="ORF">BAE44_0008009</name>
</gene>
<feature type="region of interest" description="Disordered" evidence="1">
    <location>
        <begin position="573"/>
        <end position="610"/>
    </location>
</feature>
<dbReference type="PANTHER" id="PTHR33086">
    <property type="entry name" value="OS05G0468200 PROTEIN-RELATED"/>
    <property type="match status" value="1"/>
</dbReference>
<evidence type="ECO:0000313" key="3">
    <source>
        <dbReference type="EMBL" id="OEL30973.1"/>
    </source>
</evidence>
<reference evidence="3 4" key="1">
    <citation type="submission" date="2016-09" db="EMBL/GenBank/DDBJ databases">
        <title>The draft genome of Dichanthelium oligosanthes: A C3 panicoid grass species.</title>
        <authorList>
            <person name="Studer A.J."/>
            <person name="Schnable J.C."/>
            <person name="Brutnell T.P."/>
        </authorList>
    </citation>
    <scope>NUCLEOTIDE SEQUENCE [LARGE SCALE GENOMIC DNA]</scope>
    <source>
        <strain evidence="4">cv. Kellogg 1175</strain>
        <tissue evidence="3">Leaf</tissue>
    </source>
</reference>
<comment type="caution">
    <text evidence="3">The sequence shown here is derived from an EMBL/GenBank/DDBJ whole genome shotgun (WGS) entry which is preliminary data.</text>
</comment>
<dbReference type="Pfam" id="PF07762">
    <property type="entry name" value="DUF1618"/>
    <property type="match status" value="1"/>
</dbReference>
<feature type="region of interest" description="Disordered" evidence="1">
    <location>
        <begin position="503"/>
        <end position="524"/>
    </location>
</feature>
<organism evidence="3 4">
    <name type="scientific">Dichanthelium oligosanthes</name>
    <dbReference type="NCBI Taxonomy" id="888268"/>
    <lineage>
        <taxon>Eukaryota</taxon>
        <taxon>Viridiplantae</taxon>
        <taxon>Streptophyta</taxon>
        <taxon>Embryophyta</taxon>
        <taxon>Tracheophyta</taxon>
        <taxon>Spermatophyta</taxon>
        <taxon>Magnoliopsida</taxon>
        <taxon>Liliopsida</taxon>
        <taxon>Poales</taxon>
        <taxon>Poaceae</taxon>
        <taxon>PACMAD clade</taxon>
        <taxon>Panicoideae</taxon>
        <taxon>Panicodae</taxon>
        <taxon>Paniceae</taxon>
        <taxon>Dichantheliinae</taxon>
        <taxon>Dichanthelium</taxon>
    </lineage>
</organism>
<keyword evidence="4" id="KW-1185">Reference proteome</keyword>
<feature type="domain" description="DUF1618" evidence="2">
    <location>
        <begin position="298"/>
        <end position="426"/>
    </location>
</feature>
<accession>A0A1E5W0P7</accession>
<sequence length="622" mass="69245">MPDPPPQLLTPASPPPVTVLVDRCVRFVDDLEEIIEETGGVPLDLSLKSVLNDLPPCTSKQEMENQRQRAMWEEITRHRAEVQEPAFAILRERKASPRPGMMRKEPVTFSCADAVYYRKVLDGIDPRLPQLTGGGVVNSFTIGISWPPGDHLRNYPTAGFITSCHDDLFALSFGTGAKCYLVLNTWANSVAIIPPVPTRCIAAASPCPTGPGVAVLRHNMYGDYVLAELYLHEPSRSNIASNKATLFLWWSPRSGPLADQWMQKEVVLPLPADEDTTPPTYSFRAHMVFAVSTTSLCWVDLGRGILVCDRIDMLAAGTADDVLVFRFIPFPKECATKPDLLPLWRPEDYRTMFCLDPETIMFVCVDGYNQGHPPGKTMLTTWILKLPLTDNWSWDKDPALSLCVGSLLPISKDDRKLLTPGCPVINIGTHGHVFTHLRAFSVYKHEHRQEHRQWEVTGLHLFTIDLCCEKASEWSPLSRVFPFSQIFAVSICNLGQTTEWESLQQSRPSLESPSREEVVDEDDMVDEDDSWERKLLGIAEDDYLSRHAILRQIVGAYDDYLDRRAVPCQEGIRVSTPDKEMDGASKGGSKASKGGSKIPVGASKGGSKIPVGLQCALDYPEN</sequence>